<gene>
    <name evidence="3" type="ORF">EF834_08925</name>
</gene>
<keyword evidence="2" id="KW-0472">Membrane</keyword>
<evidence type="ECO:0000256" key="2">
    <source>
        <dbReference type="SAM" id="Phobius"/>
    </source>
</evidence>
<dbReference type="NCBIfam" id="NF008528">
    <property type="entry name" value="PRK11463.1-2"/>
    <property type="match status" value="1"/>
</dbReference>
<feature type="transmembrane region" description="Helical" evidence="2">
    <location>
        <begin position="6"/>
        <end position="24"/>
    </location>
</feature>
<dbReference type="GO" id="GO:0016020">
    <property type="term" value="C:membrane"/>
    <property type="evidence" value="ECO:0007669"/>
    <property type="project" value="InterPro"/>
</dbReference>
<protein>
    <submittedName>
        <fullName evidence="3">FxsA family protein</fullName>
    </submittedName>
</protein>
<evidence type="ECO:0000313" key="4">
    <source>
        <dbReference type="Proteomes" id="UP000284333"/>
    </source>
</evidence>
<organism evidence="3 4">
    <name type="scientific">Rhodococcus spongiicola</name>
    <dbReference type="NCBI Taxonomy" id="2487352"/>
    <lineage>
        <taxon>Bacteria</taxon>
        <taxon>Bacillati</taxon>
        <taxon>Actinomycetota</taxon>
        <taxon>Actinomycetes</taxon>
        <taxon>Mycobacteriales</taxon>
        <taxon>Nocardiaceae</taxon>
        <taxon>Rhodococcus</taxon>
    </lineage>
</organism>
<dbReference type="InterPro" id="IPR007313">
    <property type="entry name" value="FxsA"/>
</dbReference>
<dbReference type="AlphaFoldDB" id="A0A3S3E0P7"/>
<keyword evidence="2" id="KW-0812">Transmembrane</keyword>
<evidence type="ECO:0000313" key="3">
    <source>
        <dbReference type="EMBL" id="RVW03273.1"/>
    </source>
</evidence>
<dbReference type="EMBL" id="RKLN01000003">
    <property type="protein sequence ID" value="RVW03273.1"/>
    <property type="molecule type" value="Genomic_DNA"/>
</dbReference>
<dbReference type="RefSeq" id="WP_127946862.1">
    <property type="nucleotide sequence ID" value="NZ_RKLN01000003.1"/>
</dbReference>
<keyword evidence="4" id="KW-1185">Reference proteome</keyword>
<dbReference type="PANTHER" id="PTHR35335">
    <property type="entry name" value="UPF0716 PROTEIN FXSA"/>
    <property type="match status" value="1"/>
</dbReference>
<keyword evidence="2" id="KW-1133">Transmembrane helix</keyword>
<feature type="transmembrane region" description="Helical" evidence="2">
    <location>
        <begin position="68"/>
        <end position="98"/>
    </location>
</feature>
<feature type="transmembrane region" description="Helical" evidence="2">
    <location>
        <begin position="31"/>
        <end position="48"/>
    </location>
</feature>
<evidence type="ECO:0000256" key="1">
    <source>
        <dbReference type="SAM" id="MobiDB-lite"/>
    </source>
</evidence>
<proteinExistence type="predicted"/>
<feature type="region of interest" description="Disordered" evidence="1">
    <location>
        <begin position="146"/>
        <end position="167"/>
    </location>
</feature>
<reference evidence="3 4" key="1">
    <citation type="submission" date="2018-11" db="EMBL/GenBank/DDBJ databases">
        <title>Rhodococcus spongicola sp. nov. and Rhodococcus xishaensis sp. nov. from marine sponges.</title>
        <authorList>
            <person name="Li L."/>
            <person name="Lin H.W."/>
        </authorList>
    </citation>
    <scope>NUCLEOTIDE SEQUENCE [LARGE SCALE GENOMIC DNA]</scope>
    <source>
        <strain evidence="3 4">LHW50502</strain>
    </source>
</reference>
<comment type="caution">
    <text evidence="3">The sequence shown here is derived from an EMBL/GenBank/DDBJ whole genome shotgun (WGS) entry which is preliminary data.</text>
</comment>
<dbReference type="Pfam" id="PF04186">
    <property type="entry name" value="FxsA"/>
    <property type="match status" value="1"/>
</dbReference>
<name>A0A3S3E0P7_9NOCA</name>
<dbReference type="OrthoDB" id="4559973at2"/>
<dbReference type="PANTHER" id="PTHR35335:SF1">
    <property type="entry name" value="UPF0716 PROTEIN FXSA"/>
    <property type="match status" value="1"/>
</dbReference>
<dbReference type="Proteomes" id="UP000284333">
    <property type="component" value="Unassembled WGS sequence"/>
</dbReference>
<accession>A0A3S3E0P7</accession>
<sequence>MVAPLFVVYVLVEVATLIWVASTIGPLWTVLLLIAGSAVGMVLVRSQWRAVMDGFRRATRGEVSPTGAVADGAMVATGSVLMFVPGLVTSVLGLLMLLPPTRWALRPLAVLLAGRRAAVTLAGAEFASRTAGPRRGPVIDGEVVDVEPDAESDVRWDGPTQEPRALP</sequence>